<gene>
    <name evidence="3" type="ORF">BBD40_08880</name>
    <name evidence="2" type="ORF">BBD41_26685</name>
</gene>
<dbReference type="KEGG" id="pib:BBD41_26685"/>
<reference evidence="2" key="1">
    <citation type="submission" date="2016-08" db="EMBL/GenBank/DDBJ databases">
        <title>Complete Genome Seqeunce of Paenibacillus sp. nov. IHBB 9852 from high altitute lake of Indian trans-Himalayas.</title>
        <authorList>
            <person name="Kiran S."/>
            <person name="Swarnkar M.K."/>
            <person name="Rana A."/>
            <person name="Tewari R."/>
            <person name="Gulati A."/>
        </authorList>
    </citation>
    <scope>NUCLEOTIDE SEQUENCE [LARGE SCALE GENOMIC DNA]</scope>
    <source>
        <strain evidence="2">IHBB 9852</strain>
    </source>
</reference>
<accession>A0A1B2E7J5</accession>
<organism evidence="2">
    <name type="scientific">Paenibacillus ihbetae</name>
    <dbReference type="NCBI Taxonomy" id="1870820"/>
    <lineage>
        <taxon>Bacteria</taxon>
        <taxon>Bacillati</taxon>
        <taxon>Bacillota</taxon>
        <taxon>Bacilli</taxon>
        <taxon>Bacillales</taxon>
        <taxon>Paenibacillaceae</taxon>
        <taxon>Paenibacillus</taxon>
    </lineage>
</organism>
<dbReference type="Gene3D" id="3.30.360.30">
    <property type="entry name" value="homospermidine synthase like"/>
    <property type="match status" value="1"/>
</dbReference>
<dbReference type="Gene3D" id="3.40.50.720">
    <property type="entry name" value="NAD(P)-binding Rossmann-like Domain"/>
    <property type="match status" value="1"/>
</dbReference>
<dbReference type="RefSeq" id="WP_077566762.1">
    <property type="nucleotide sequence ID" value="NZ_CP016809.1"/>
</dbReference>
<evidence type="ECO:0000313" key="2">
    <source>
        <dbReference type="EMBL" id="ANY75872.1"/>
    </source>
</evidence>
<reference evidence="3 4" key="2">
    <citation type="submission" date="2016-12" db="EMBL/GenBank/DDBJ databases">
        <title>Genome sequencing and description of Paenibacillus sp. nov. from high altitude lake in the Indian Trans- Himalayas.</title>
        <authorList>
            <person name="Kiran S."/>
            <person name="Swarnkar M.K."/>
            <person name="Rana A."/>
            <person name="Tewari R."/>
            <person name="Gulati A."/>
        </authorList>
    </citation>
    <scope>NUCLEOTIDE SEQUENCE [LARGE SCALE GENOMIC DNA]</scope>
    <source>
        <strain evidence="3 4">IHBB 9951</strain>
    </source>
</reference>
<dbReference type="InterPro" id="IPR023181">
    <property type="entry name" value="Homospermid_syn-like_C"/>
</dbReference>
<proteinExistence type="predicted"/>
<dbReference type="OrthoDB" id="2446835at2"/>
<evidence type="ECO:0000313" key="4">
    <source>
        <dbReference type="Proteomes" id="UP000189059"/>
    </source>
</evidence>
<dbReference type="EMBL" id="CP016809">
    <property type="protein sequence ID" value="ANY75872.1"/>
    <property type="molecule type" value="Genomic_DNA"/>
</dbReference>
<name>A0A1B2E7J5_9BACL</name>
<dbReference type="Proteomes" id="UP000189059">
    <property type="component" value="Unassembled WGS sequence"/>
</dbReference>
<sequence>MKQSPIVISILGSSGGVAKAILSILNKSAEDIHDPIHSIMKHSTLHLIDLKQKHPDYYRAFMPSLLKNAALHQFDLNQLESFRQHLRQTGTTHVIDVSWADTVEMLKCCEETGVHYINTALENPLVDENESLAPYSLLERYRIFQEARQSSPQTTAIIGSGMNPGVVQWMAIKLMKELPDKQPIACYIVEHDSSLYKDPALIKERTIYSTWSPECFLDEAILNYPMFMKHQFPFTMHLPVYELEFKVTLGNKQFNGSLMPHEEVLSLGEKFDMETGFIYRVSDYTIDLIRSQLEDLDVIWEWDHQILDPSNGEVGGEDLVGVLLVYPDKERYMYNVLSTDTIYPVFQINATYFQVACGIYGALCTLLKDEIPNGVYFVDELLLQTESQYGDYVSYYMKDFVTGENKRTDGLLLDRMIKYPAPSQEDPSVE</sequence>
<protein>
    <submittedName>
        <fullName evidence="2">S-adenosylmethionine decarboxylase related protein</fullName>
    </submittedName>
</protein>
<dbReference type="EMBL" id="MRVI01000001">
    <property type="protein sequence ID" value="OOC61958.1"/>
    <property type="molecule type" value="Genomic_DNA"/>
</dbReference>
<dbReference type="AlphaFoldDB" id="A0A1B2E7J5"/>
<keyword evidence="4" id="KW-1185">Reference proteome</keyword>
<feature type="domain" description="Saccharopine dehydrogenase NADP binding" evidence="1">
    <location>
        <begin position="9"/>
        <end position="149"/>
    </location>
</feature>
<evidence type="ECO:0000313" key="3">
    <source>
        <dbReference type="EMBL" id="OOC61958.1"/>
    </source>
</evidence>
<dbReference type="Pfam" id="PF03435">
    <property type="entry name" value="Sacchrp_dh_NADP"/>
    <property type="match status" value="1"/>
</dbReference>
<dbReference type="InterPro" id="IPR005097">
    <property type="entry name" value="Sacchrp_dh_NADP-bd"/>
</dbReference>
<evidence type="ECO:0000259" key="1">
    <source>
        <dbReference type="Pfam" id="PF03435"/>
    </source>
</evidence>